<proteinExistence type="predicted"/>
<dbReference type="EMBL" id="BMAW01073939">
    <property type="protein sequence ID" value="GFT89996.1"/>
    <property type="molecule type" value="Genomic_DNA"/>
</dbReference>
<evidence type="ECO:0000256" key="1">
    <source>
        <dbReference type="SAM" id="MobiDB-lite"/>
    </source>
</evidence>
<feature type="region of interest" description="Disordered" evidence="1">
    <location>
        <begin position="1"/>
        <end position="32"/>
    </location>
</feature>
<organism evidence="2 4">
    <name type="scientific">Nephila pilipes</name>
    <name type="common">Giant wood spider</name>
    <name type="synonym">Nephila maculata</name>
    <dbReference type="NCBI Taxonomy" id="299642"/>
    <lineage>
        <taxon>Eukaryota</taxon>
        <taxon>Metazoa</taxon>
        <taxon>Ecdysozoa</taxon>
        <taxon>Arthropoda</taxon>
        <taxon>Chelicerata</taxon>
        <taxon>Arachnida</taxon>
        <taxon>Araneae</taxon>
        <taxon>Araneomorphae</taxon>
        <taxon>Entelegynae</taxon>
        <taxon>Araneoidea</taxon>
        <taxon>Nephilidae</taxon>
        <taxon>Nephila</taxon>
    </lineage>
</organism>
<dbReference type="Proteomes" id="UP000887013">
    <property type="component" value="Unassembled WGS sequence"/>
</dbReference>
<accession>A0A8X6IQ11</accession>
<gene>
    <name evidence="3" type="ORF">NPIL_115951</name>
    <name evidence="2" type="ORF">NPIL_63731</name>
</gene>
<protein>
    <submittedName>
        <fullName evidence="2">Uncharacterized protein</fullName>
    </submittedName>
</protein>
<evidence type="ECO:0000313" key="4">
    <source>
        <dbReference type="Proteomes" id="UP000887013"/>
    </source>
</evidence>
<name>A0A8X6IQ11_NEPPI</name>
<comment type="caution">
    <text evidence="2">The sequence shown here is derived from an EMBL/GenBank/DDBJ whole genome shotgun (WGS) entry which is preliminary data.</text>
</comment>
<evidence type="ECO:0000313" key="3">
    <source>
        <dbReference type="EMBL" id="GFT89996.1"/>
    </source>
</evidence>
<reference evidence="2" key="1">
    <citation type="submission" date="2020-08" db="EMBL/GenBank/DDBJ databases">
        <title>Multicomponent nature underlies the extraordinary mechanical properties of spider dragline silk.</title>
        <authorList>
            <person name="Kono N."/>
            <person name="Nakamura H."/>
            <person name="Mori M."/>
            <person name="Yoshida Y."/>
            <person name="Ohtoshi R."/>
            <person name="Malay A.D."/>
            <person name="Moran D.A.P."/>
            <person name="Tomita M."/>
            <person name="Numata K."/>
            <person name="Arakawa K."/>
        </authorList>
    </citation>
    <scope>NUCLEOTIDE SEQUENCE</scope>
</reference>
<dbReference type="EMBL" id="BMAW01046309">
    <property type="protein sequence ID" value="GFS54654.1"/>
    <property type="molecule type" value="Genomic_DNA"/>
</dbReference>
<keyword evidence="4" id="KW-1185">Reference proteome</keyword>
<dbReference type="AlphaFoldDB" id="A0A8X6IQ11"/>
<evidence type="ECO:0000313" key="2">
    <source>
        <dbReference type="EMBL" id="GFS54654.1"/>
    </source>
</evidence>
<sequence length="95" mass="10956">MHLNLSKPNRNRFHLPYPDEELSSDRRPAKLPGLKFRSDQTIFPFDRPRDYGVKPIVVVIVAMGIACSHWSTRQQVQCAVSTRFTSVSGWGTWRL</sequence>